<evidence type="ECO:0000256" key="1">
    <source>
        <dbReference type="SAM" id="Coils"/>
    </source>
</evidence>
<name>A0A366DAW3_9HYPH</name>
<comment type="caution">
    <text evidence="3">The sequence shown here is derived from an EMBL/GenBank/DDBJ whole genome shotgun (WGS) entry which is preliminary data.</text>
</comment>
<evidence type="ECO:0000256" key="2">
    <source>
        <dbReference type="SAM" id="Phobius"/>
    </source>
</evidence>
<dbReference type="OrthoDB" id="7032238at2"/>
<feature type="transmembrane region" description="Helical" evidence="2">
    <location>
        <begin position="103"/>
        <end position="124"/>
    </location>
</feature>
<reference evidence="3 4" key="1">
    <citation type="submission" date="2018-06" db="EMBL/GenBank/DDBJ databases">
        <title>Genomic Encyclopedia of Type Strains, Phase IV (KMG-IV): sequencing the most valuable type-strain genomes for metagenomic binning, comparative biology and taxonomic classification.</title>
        <authorList>
            <person name="Goeker M."/>
        </authorList>
    </citation>
    <scope>NUCLEOTIDE SEQUENCE [LARGE SCALE GENOMIC DNA]</scope>
    <source>
        <strain evidence="3 4">DSM 25619</strain>
    </source>
</reference>
<dbReference type="EMBL" id="QNRH01000032">
    <property type="protein sequence ID" value="RBO87187.1"/>
    <property type="molecule type" value="Genomic_DNA"/>
</dbReference>
<evidence type="ECO:0008006" key="5">
    <source>
        <dbReference type="Google" id="ProtNLM"/>
    </source>
</evidence>
<keyword evidence="1" id="KW-0175">Coiled coil</keyword>
<organism evidence="3 4">
    <name type="scientific">Pseudochrobactrum asaccharolyticum</name>
    <dbReference type="NCBI Taxonomy" id="354351"/>
    <lineage>
        <taxon>Bacteria</taxon>
        <taxon>Pseudomonadati</taxon>
        <taxon>Pseudomonadota</taxon>
        <taxon>Alphaproteobacteria</taxon>
        <taxon>Hyphomicrobiales</taxon>
        <taxon>Brucellaceae</taxon>
        <taxon>Pseudochrobactrum</taxon>
    </lineage>
</organism>
<feature type="transmembrane region" description="Helical" evidence="2">
    <location>
        <begin position="323"/>
        <end position="345"/>
    </location>
</feature>
<dbReference type="AlphaFoldDB" id="A0A366DAW3"/>
<proteinExistence type="predicted"/>
<keyword evidence="2" id="KW-0472">Membrane</keyword>
<keyword evidence="2" id="KW-1133">Transmembrane helix</keyword>
<dbReference type="Proteomes" id="UP000252893">
    <property type="component" value="Unassembled WGS sequence"/>
</dbReference>
<evidence type="ECO:0000313" key="4">
    <source>
        <dbReference type="Proteomes" id="UP000252893"/>
    </source>
</evidence>
<dbReference type="RefSeq" id="WP_113946541.1">
    <property type="nucleotide sequence ID" value="NZ_JBHEEG010000025.1"/>
</dbReference>
<evidence type="ECO:0000313" key="3">
    <source>
        <dbReference type="EMBL" id="RBO87187.1"/>
    </source>
</evidence>
<feature type="transmembrane region" description="Helical" evidence="2">
    <location>
        <begin position="59"/>
        <end position="82"/>
    </location>
</feature>
<sequence length="364" mass="37658">MVEQNNIKVESDRSYVDWAAILAGSVISAGIVVVFTTFAAGLGLGSITAEDGGDISTTWLIITALFAVISMVASYMLGGYITGRMRRPVGNATRDETTIRDGLNGLAVWGIGILISGFFAASAITGGVKAVSNVAQSTLEATGSAIGGTAQGIGQLGGGLISGAGNALAGAAQGAGQAVAPTFDEMLPQSLKNNPFDYITDSLLRKSAATPETADSQIGNVDRATRQVTGILGSLLRTGEISDADRTWLVSEVAAQTNLTQTEAQTRVDQSIARVGELRAEAQKKVEEAQKQFDELKASAEKTVADAKEKAIEVAEKARVASILSAFLLAAAALVAAAAAYIGAIHGGRHRDEGRIWSGLAYRK</sequence>
<feature type="transmembrane region" description="Helical" evidence="2">
    <location>
        <begin position="21"/>
        <end position="47"/>
    </location>
</feature>
<keyword evidence="4" id="KW-1185">Reference proteome</keyword>
<protein>
    <recommendedName>
        <fullName evidence="5">Mll5186 protein</fullName>
    </recommendedName>
</protein>
<feature type="coiled-coil region" evidence="1">
    <location>
        <begin position="272"/>
        <end position="317"/>
    </location>
</feature>
<accession>A0A366DAW3</accession>
<keyword evidence="2" id="KW-0812">Transmembrane</keyword>
<gene>
    <name evidence="3" type="ORF">DFR47_1322</name>
</gene>